<proteinExistence type="inferred from homology"/>
<dbReference type="Pfam" id="PF00015">
    <property type="entry name" value="MCPsignal"/>
    <property type="match status" value="1"/>
</dbReference>
<organism evidence="9 10">
    <name type="scientific">Comamonas jiangduensis</name>
    <dbReference type="NCBI Taxonomy" id="1194168"/>
    <lineage>
        <taxon>Bacteria</taxon>
        <taxon>Pseudomonadati</taxon>
        <taxon>Pseudomonadota</taxon>
        <taxon>Betaproteobacteria</taxon>
        <taxon>Burkholderiales</taxon>
        <taxon>Comamonadaceae</taxon>
        <taxon>Comamonas</taxon>
    </lineage>
</organism>
<dbReference type="SMART" id="SM00304">
    <property type="entry name" value="HAMP"/>
    <property type="match status" value="1"/>
</dbReference>
<dbReference type="RefSeq" id="WP_286999490.1">
    <property type="nucleotide sequence ID" value="NZ_DALYTO010000008.1"/>
</dbReference>
<dbReference type="InterPro" id="IPR004090">
    <property type="entry name" value="Chemotax_Me-accpt_rcpt"/>
</dbReference>
<gene>
    <name evidence="9" type="ORF">ACBP88_00915</name>
</gene>
<keyword evidence="1" id="KW-0488">Methylation</keyword>
<dbReference type="PROSITE" id="PS50885">
    <property type="entry name" value="HAMP"/>
    <property type="match status" value="1"/>
</dbReference>
<dbReference type="InterPro" id="IPR004089">
    <property type="entry name" value="MCPsignal_dom"/>
</dbReference>
<dbReference type="PANTHER" id="PTHR43531:SF14">
    <property type="entry name" value="METHYL-ACCEPTING CHEMOTAXIS PROTEIN I-RELATED"/>
    <property type="match status" value="1"/>
</dbReference>
<dbReference type="Gene3D" id="1.10.287.950">
    <property type="entry name" value="Methyl-accepting chemotaxis protein"/>
    <property type="match status" value="1"/>
</dbReference>
<sequence length="590" mass="63247">MNLHNMRVAPKLWVTILGLLSVMLLSNLWVRSNTEQALEQAREDVQQIERKIALAQNMRGAAMTGLELGIAQFATNENRLQLELEKRFQQRQQNSTAALNAMQEALQTEEDRAQFERVLQARAKVQGRRAEAERNLDLDDYNARANFAFGEYAALGMQYSQAFDDFMQYQVNQLDVVLKQAAEKRQLSALVGWVVTIVLLLTGVLMARWLVVTITRPLLQAVQLTQAIGGGDLTVQIHTQRKDEFGHLLQALNAMAQRLRDVVVDVRGGVNEVSSAASEIARGNQDLSARTEQTAANLEETAASIEQLTATVHQSADTSRQAAQLATTAVQAAERGGNVVDQVVHSMAQIHSSSSKISDIIGVIDSIAFQTNILALNAAVEAARAGEQGRGFAVVAGEVRTLAQRSAEAAKEIKGLIEASVSNVEAGSAQVGQAGASMQEIVASVRRVTDLIGEITAASSEQRDGFAQVNQAVSNLDQMTQQNAALVEESSAAADAMDAQAQRLLQAMAAFNVGAQAVSNTVARAPDRATVPQGAAAVRQTAASSATAPAPSPKTAAAKSKQRVMHAPSLPAKQPARTAAAQSEDDWETF</sequence>
<feature type="coiled-coil region" evidence="4">
    <location>
        <begin position="31"/>
        <end position="58"/>
    </location>
</feature>
<evidence type="ECO:0000256" key="6">
    <source>
        <dbReference type="SAM" id="Phobius"/>
    </source>
</evidence>
<dbReference type="Proteomes" id="UP001567350">
    <property type="component" value="Unassembled WGS sequence"/>
</dbReference>
<dbReference type="InterPro" id="IPR051310">
    <property type="entry name" value="MCP_chemotaxis"/>
</dbReference>
<keyword evidence="3" id="KW-0807">Transducer</keyword>
<keyword evidence="6" id="KW-0812">Transmembrane</keyword>
<reference evidence="9 10" key="1">
    <citation type="submission" date="2024-08" db="EMBL/GenBank/DDBJ databases">
        <authorList>
            <person name="Feng Z."/>
            <person name="Ronholm J."/>
        </authorList>
    </citation>
    <scope>NUCLEOTIDE SEQUENCE [LARGE SCALE GENOMIC DNA]</scope>
    <source>
        <strain evidence="9 10">4-AB0-8</strain>
    </source>
</reference>
<accession>A0ABV4IA08</accession>
<dbReference type="PROSITE" id="PS50111">
    <property type="entry name" value="CHEMOTAXIS_TRANSDUC_2"/>
    <property type="match status" value="1"/>
</dbReference>
<dbReference type="PANTHER" id="PTHR43531">
    <property type="entry name" value="PROTEIN ICFG"/>
    <property type="match status" value="1"/>
</dbReference>
<feature type="compositionally biased region" description="Low complexity" evidence="5">
    <location>
        <begin position="535"/>
        <end position="559"/>
    </location>
</feature>
<evidence type="ECO:0000259" key="8">
    <source>
        <dbReference type="PROSITE" id="PS50885"/>
    </source>
</evidence>
<dbReference type="CDD" id="cd11386">
    <property type="entry name" value="MCP_signal"/>
    <property type="match status" value="1"/>
</dbReference>
<keyword evidence="4" id="KW-0175">Coiled coil</keyword>
<evidence type="ECO:0000259" key="7">
    <source>
        <dbReference type="PROSITE" id="PS50111"/>
    </source>
</evidence>
<evidence type="ECO:0000256" key="3">
    <source>
        <dbReference type="PROSITE-ProRule" id="PRU00284"/>
    </source>
</evidence>
<dbReference type="SUPFAM" id="SSF58104">
    <property type="entry name" value="Methyl-accepting chemotaxis protein (MCP) signaling domain"/>
    <property type="match status" value="1"/>
</dbReference>
<comment type="similarity">
    <text evidence="2">Belongs to the methyl-accepting chemotaxis (MCP) protein family.</text>
</comment>
<evidence type="ECO:0000313" key="10">
    <source>
        <dbReference type="Proteomes" id="UP001567350"/>
    </source>
</evidence>
<dbReference type="EMBL" id="JBGJLR010000001">
    <property type="protein sequence ID" value="MEZ2738026.1"/>
    <property type="molecule type" value="Genomic_DNA"/>
</dbReference>
<feature type="transmembrane region" description="Helical" evidence="6">
    <location>
        <begin position="12"/>
        <end position="30"/>
    </location>
</feature>
<dbReference type="SMART" id="SM00283">
    <property type="entry name" value="MA"/>
    <property type="match status" value="1"/>
</dbReference>
<dbReference type="Pfam" id="PF00672">
    <property type="entry name" value="HAMP"/>
    <property type="match status" value="1"/>
</dbReference>
<dbReference type="PRINTS" id="PR00260">
    <property type="entry name" value="CHEMTRNSDUCR"/>
</dbReference>
<feature type="domain" description="Methyl-accepting transducer" evidence="7">
    <location>
        <begin position="269"/>
        <end position="498"/>
    </location>
</feature>
<name>A0ABV4IA08_9BURK</name>
<feature type="transmembrane region" description="Helical" evidence="6">
    <location>
        <begin position="187"/>
        <end position="211"/>
    </location>
</feature>
<keyword evidence="6" id="KW-0472">Membrane</keyword>
<dbReference type="InterPro" id="IPR003660">
    <property type="entry name" value="HAMP_dom"/>
</dbReference>
<feature type="domain" description="HAMP" evidence="8">
    <location>
        <begin position="212"/>
        <end position="264"/>
    </location>
</feature>
<evidence type="ECO:0000256" key="4">
    <source>
        <dbReference type="SAM" id="Coils"/>
    </source>
</evidence>
<evidence type="ECO:0000313" key="9">
    <source>
        <dbReference type="EMBL" id="MEZ2738026.1"/>
    </source>
</evidence>
<feature type="region of interest" description="Disordered" evidence="5">
    <location>
        <begin position="530"/>
        <end position="590"/>
    </location>
</feature>
<comment type="caution">
    <text evidence="9">The sequence shown here is derived from an EMBL/GenBank/DDBJ whole genome shotgun (WGS) entry which is preliminary data.</text>
</comment>
<keyword evidence="6" id="KW-1133">Transmembrane helix</keyword>
<dbReference type="CDD" id="cd06225">
    <property type="entry name" value="HAMP"/>
    <property type="match status" value="1"/>
</dbReference>
<evidence type="ECO:0000256" key="1">
    <source>
        <dbReference type="ARBA" id="ARBA00022481"/>
    </source>
</evidence>
<evidence type="ECO:0000256" key="2">
    <source>
        <dbReference type="ARBA" id="ARBA00029447"/>
    </source>
</evidence>
<keyword evidence="10" id="KW-1185">Reference proteome</keyword>
<protein>
    <submittedName>
        <fullName evidence="9">Methyl-accepting chemotaxis protein</fullName>
    </submittedName>
</protein>
<evidence type="ECO:0000256" key="5">
    <source>
        <dbReference type="SAM" id="MobiDB-lite"/>
    </source>
</evidence>